<evidence type="ECO:0000256" key="1">
    <source>
        <dbReference type="SAM" id="MobiDB-lite"/>
    </source>
</evidence>
<gene>
    <name evidence="4" type="primary">LOC34621910</name>
</gene>
<dbReference type="PROSITE" id="PS00636">
    <property type="entry name" value="DNAJ_1"/>
    <property type="match status" value="1"/>
</dbReference>
<name>A0A6P5WE19_9EIME</name>
<accession>A0A6P5WE19</accession>
<dbReference type="InterPro" id="IPR001623">
    <property type="entry name" value="DnaJ_domain"/>
</dbReference>
<dbReference type="GO" id="GO:0005634">
    <property type="term" value="C:nucleus"/>
    <property type="evidence" value="ECO:0007669"/>
    <property type="project" value="TreeGrafter"/>
</dbReference>
<dbReference type="InterPro" id="IPR056453">
    <property type="entry name" value="HTH_DNAJC9"/>
</dbReference>
<keyword evidence="3" id="KW-1185">Reference proteome</keyword>
<dbReference type="GeneID" id="34621910"/>
<dbReference type="OrthoDB" id="445556at2759"/>
<dbReference type="GO" id="GO:0005737">
    <property type="term" value="C:cytoplasm"/>
    <property type="evidence" value="ECO:0007669"/>
    <property type="project" value="TreeGrafter"/>
</dbReference>
<feature type="compositionally biased region" description="Basic and acidic residues" evidence="1">
    <location>
        <begin position="42"/>
        <end position="54"/>
    </location>
</feature>
<dbReference type="Proteomes" id="UP000515125">
    <property type="component" value="Unplaced"/>
</dbReference>
<dbReference type="GO" id="GO:0031072">
    <property type="term" value="F:heat shock protein binding"/>
    <property type="evidence" value="ECO:0007669"/>
    <property type="project" value="TreeGrafter"/>
</dbReference>
<organism evidence="3 4">
    <name type="scientific">Cyclospora cayetanensis</name>
    <dbReference type="NCBI Taxonomy" id="88456"/>
    <lineage>
        <taxon>Eukaryota</taxon>
        <taxon>Sar</taxon>
        <taxon>Alveolata</taxon>
        <taxon>Apicomplexa</taxon>
        <taxon>Conoidasida</taxon>
        <taxon>Coccidia</taxon>
        <taxon>Eucoccidiorida</taxon>
        <taxon>Eimeriorina</taxon>
        <taxon>Eimeriidae</taxon>
        <taxon>Cyclospora</taxon>
    </lineage>
</organism>
<dbReference type="RefSeq" id="XP_022590005.2">
    <property type="nucleotide sequence ID" value="XM_022735095.2"/>
</dbReference>
<dbReference type="InterPro" id="IPR018253">
    <property type="entry name" value="DnaJ_domain_CS"/>
</dbReference>
<sequence>MRQVTYVNALHLQRQKMTRPCNKRSAAATTTSINGSGKVKRPKEQRGHQDKYTEEASSSSGKGKRVGEAETHSLYDLLGVSSDATPREITAAYRRRALVCHPDKVRQRERTKIEGEDGGKGMKVKYDDSAQVLSVEEATKHFQRLQAAYAVLSDPKKRERYDRTGETGEDLLEGKSYEEAYRYYREKFPEVTQEAIDQFKAKYLNSEEEKEDILDFVNKFRGDLTLFFDFIPLSEPSDWKRYKSILSLLLEEKKVKRTAALEETIRSFDMIAEKFTKKTKKEEKEAAKGGKKKMDTSSLALAILGNMSKREEAGNRFLSSLEEKYGKKKTRK</sequence>
<dbReference type="AlphaFoldDB" id="A0A6P5WE19"/>
<feature type="domain" description="J" evidence="2">
    <location>
        <begin position="73"/>
        <end position="165"/>
    </location>
</feature>
<dbReference type="PRINTS" id="PR00625">
    <property type="entry name" value="JDOMAIN"/>
</dbReference>
<dbReference type="PROSITE" id="PS50076">
    <property type="entry name" value="DNAJ_2"/>
    <property type="match status" value="1"/>
</dbReference>
<feature type="region of interest" description="Disordered" evidence="1">
    <location>
        <begin position="14"/>
        <end position="68"/>
    </location>
</feature>
<dbReference type="SUPFAM" id="SSF46565">
    <property type="entry name" value="Chaperone J-domain"/>
    <property type="match status" value="1"/>
</dbReference>
<dbReference type="InterPro" id="IPR036869">
    <property type="entry name" value="J_dom_sf"/>
</dbReference>
<dbReference type="SMART" id="SM00271">
    <property type="entry name" value="DnaJ"/>
    <property type="match status" value="1"/>
</dbReference>
<dbReference type="Pfam" id="PF00226">
    <property type="entry name" value="DnaJ"/>
    <property type="match status" value="2"/>
</dbReference>
<dbReference type="InterPro" id="IPR052594">
    <property type="entry name" value="J_domain-containing_protein"/>
</dbReference>
<dbReference type="Gene3D" id="1.10.287.110">
    <property type="entry name" value="DnaJ domain"/>
    <property type="match status" value="1"/>
</dbReference>
<evidence type="ECO:0000259" key="2">
    <source>
        <dbReference type="PROSITE" id="PS50076"/>
    </source>
</evidence>
<dbReference type="CDD" id="cd06257">
    <property type="entry name" value="DnaJ"/>
    <property type="match status" value="1"/>
</dbReference>
<dbReference type="PANTHER" id="PTHR44144">
    <property type="entry name" value="DNAJ HOMOLOG SUBFAMILY C MEMBER 9"/>
    <property type="match status" value="1"/>
</dbReference>
<protein>
    <submittedName>
        <fullName evidence="4">Chaperone protein dnaJ 6</fullName>
    </submittedName>
</protein>
<dbReference type="PANTHER" id="PTHR44144:SF1">
    <property type="entry name" value="DNAJ HOMOLOG SUBFAMILY C MEMBER 9"/>
    <property type="match status" value="1"/>
</dbReference>
<proteinExistence type="predicted"/>
<evidence type="ECO:0000313" key="4">
    <source>
        <dbReference type="RefSeq" id="XP_022590005.2"/>
    </source>
</evidence>
<reference evidence="4" key="1">
    <citation type="submission" date="2025-08" db="UniProtKB">
        <authorList>
            <consortium name="RefSeq"/>
        </authorList>
    </citation>
    <scope>IDENTIFICATION</scope>
</reference>
<evidence type="ECO:0000313" key="3">
    <source>
        <dbReference type="Proteomes" id="UP000515125"/>
    </source>
</evidence>
<dbReference type="Pfam" id="PF23302">
    <property type="entry name" value="HTH_DNAJC9"/>
    <property type="match status" value="1"/>
</dbReference>